<protein>
    <submittedName>
        <fullName evidence="2">Uncharacterized protein</fullName>
    </submittedName>
</protein>
<name>A0A2Z7B9Y0_9LAMI</name>
<dbReference type="Proteomes" id="UP000250235">
    <property type="component" value="Unassembled WGS sequence"/>
</dbReference>
<feature type="region of interest" description="Disordered" evidence="1">
    <location>
        <begin position="255"/>
        <end position="277"/>
    </location>
</feature>
<sequence>MESNRKYANAMRENKATTEHREPKNLKELLIIRYGSTEQQYNSGHGVFEYMGATHLSQHTALDAKHSSTRCCSTHEKWELPTPLIVANRSQEGDEARELPVQHLTASWYAQINTTRHKRHGYNRSELNMINASVKQAHIRTSSLLCYNYYNGVPSNTDLTPAKPNTNTSSGTVTQKPRIGSYELNQIRPTLRTQQKALNKAQGSHISILPPTTLNKLSLISVQELRNQYFCDPQWFRDTASRGLKMLLPESSGFPCENPGPTAGRGFNPAGGAPGGG</sequence>
<accession>A0A2Z7B9Y0</accession>
<evidence type="ECO:0000256" key="1">
    <source>
        <dbReference type="SAM" id="MobiDB-lite"/>
    </source>
</evidence>
<feature type="region of interest" description="Disordered" evidence="1">
    <location>
        <begin position="1"/>
        <end position="21"/>
    </location>
</feature>
<evidence type="ECO:0000313" key="3">
    <source>
        <dbReference type="Proteomes" id="UP000250235"/>
    </source>
</evidence>
<gene>
    <name evidence="2" type="ORF">F511_33773</name>
</gene>
<keyword evidence="3" id="KW-1185">Reference proteome</keyword>
<dbReference type="AlphaFoldDB" id="A0A2Z7B9Y0"/>
<organism evidence="2 3">
    <name type="scientific">Dorcoceras hygrometricum</name>
    <dbReference type="NCBI Taxonomy" id="472368"/>
    <lineage>
        <taxon>Eukaryota</taxon>
        <taxon>Viridiplantae</taxon>
        <taxon>Streptophyta</taxon>
        <taxon>Embryophyta</taxon>
        <taxon>Tracheophyta</taxon>
        <taxon>Spermatophyta</taxon>
        <taxon>Magnoliopsida</taxon>
        <taxon>eudicotyledons</taxon>
        <taxon>Gunneridae</taxon>
        <taxon>Pentapetalae</taxon>
        <taxon>asterids</taxon>
        <taxon>lamiids</taxon>
        <taxon>Lamiales</taxon>
        <taxon>Gesneriaceae</taxon>
        <taxon>Didymocarpoideae</taxon>
        <taxon>Trichosporeae</taxon>
        <taxon>Loxocarpinae</taxon>
        <taxon>Dorcoceras</taxon>
    </lineage>
</organism>
<feature type="compositionally biased region" description="Basic and acidic residues" evidence="1">
    <location>
        <begin position="12"/>
        <end position="21"/>
    </location>
</feature>
<dbReference type="EMBL" id="KV007783">
    <property type="protein sequence ID" value="KZV30895.1"/>
    <property type="molecule type" value="Genomic_DNA"/>
</dbReference>
<evidence type="ECO:0000313" key="2">
    <source>
        <dbReference type="EMBL" id="KZV30895.1"/>
    </source>
</evidence>
<reference evidence="2 3" key="1">
    <citation type="journal article" date="2015" name="Proc. Natl. Acad. Sci. U.S.A.">
        <title>The resurrection genome of Boea hygrometrica: A blueprint for survival of dehydration.</title>
        <authorList>
            <person name="Xiao L."/>
            <person name="Yang G."/>
            <person name="Zhang L."/>
            <person name="Yang X."/>
            <person name="Zhao S."/>
            <person name="Ji Z."/>
            <person name="Zhou Q."/>
            <person name="Hu M."/>
            <person name="Wang Y."/>
            <person name="Chen M."/>
            <person name="Xu Y."/>
            <person name="Jin H."/>
            <person name="Xiao X."/>
            <person name="Hu G."/>
            <person name="Bao F."/>
            <person name="Hu Y."/>
            <person name="Wan P."/>
            <person name="Li L."/>
            <person name="Deng X."/>
            <person name="Kuang T."/>
            <person name="Xiang C."/>
            <person name="Zhu J.K."/>
            <person name="Oliver M.J."/>
            <person name="He Y."/>
        </authorList>
    </citation>
    <scope>NUCLEOTIDE SEQUENCE [LARGE SCALE GENOMIC DNA]</scope>
    <source>
        <strain evidence="3">cv. XS01</strain>
    </source>
</reference>
<proteinExistence type="predicted"/>